<organism evidence="2 3">
    <name type="scientific">Orbilia brochopaga</name>
    <dbReference type="NCBI Taxonomy" id="3140254"/>
    <lineage>
        <taxon>Eukaryota</taxon>
        <taxon>Fungi</taxon>
        <taxon>Dikarya</taxon>
        <taxon>Ascomycota</taxon>
        <taxon>Pezizomycotina</taxon>
        <taxon>Orbiliomycetes</taxon>
        <taxon>Orbiliales</taxon>
        <taxon>Orbiliaceae</taxon>
        <taxon>Orbilia</taxon>
    </lineage>
</organism>
<sequence>MLLSKVVAALPALLRPVDGSPTSSELIKRDSTEVIYLTGILSPSNPPYYLGYVAYYPTTDLGYNLTEPNPADEALGPFGGTALWNTWPTPCSGNTHYEISFPSGVLFQVDINYGASSAAVGTVVGGGWNGYHGFTCVRDSERVLYPVTGIDGSEVYSLINCTRAA</sequence>
<feature type="chain" id="PRO_5043350837" evidence="1">
    <location>
        <begin position="20"/>
        <end position="165"/>
    </location>
</feature>
<comment type="caution">
    <text evidence="2">The sequence shown here is derived from an EMBL/GenBank/DDBJ whole genome shotgun (WGS) entry which is preliminary data.</text>
</comment>
<name>A0AAV9V417_9PEZI</name>
<dbReference type="Proteomes" id="UP001375240">
    <property type="component" value="Unassembled WGS sequence"/>
</dbReference>
<reference evidence="2 3" key="1">
    <citation type="submission" date="2019-10" db="EMBL/GenBank/DDBJ databases">
        <authorList>
            <person name="Palmer J.M."/>
        </authorList>
    </citation>
    <scope>NUCLEOTIDE SEQUENCE [LARGE SCALE GENOMIC DNA]</scope>
    <source>
        <strain evidence="2 3">TWF696</strain>
    </source>
</reference>
<evidence type="ECO:0000256" key="1">
    <source>
        <dbReference type="SAM" id="SignalP"/>
    </source>
</evidence>
<keyword evidence="3" id="KW-1185">Reference proteome</keyword>
<dbReference type="EMBL" id="JAVHNQ010000002">
    <property type="protein sequence ID" value="KAK6354498.1"/>
    <property type="molecule type" value="Genomic_DNA"/>
</dbReference>
<gene>
    <name evidence="2" type="ORF">TWF696_009925</name>
</gene>
<dbReference type="AlphaFoldDB" id="A0AAV9V417"/>
<feature type="signal peptide" evidence="1">
    <location>
        <begin position="1"/>
        <end position="19"/>
    </location>
</feature>
<proteinExistence type="predicted"/>
<accession>A0AAV9V417</accession>
<evidence type="ECO:0000313" key="3">
    <source>
        <dbReference type="Proteomes" id="UP001375240"/>
    </source>
</evidence>
<protein>
    <submittedName>
        <fullName evidence="2">Uncharacterized protein</fullName>
    </submittedName>
</protein>
<evidence type="ECO:0000313" key="2">
    <source>
        <dbReference type="EMBL" id="KAK6354498.1"/>
    </source>
</evidence>
<keyword evidence="1" id="KW-0732">Signal</keyword>